<dbReference type="EMBL" id="CP064939">
    <property type="protein sequence ID" value="QPH40424.1"/>
    <property type="molecule type" value="Genomic_DNA"/>
</dbReference>
<evidence type="ECO:0000313" key="2">
    <source>
        <dbReference type="Proteomes" id="UP000594759"/>
    </source>
</evidence>
<organism evidence="1 2">
    <name type="scientific">Pedobacter endophyticus</name>
    <dbReference type="NCBI Taxonomy" id="2789740"/>
    <lineage>
        <taxon>Bacteria</taxon>
        <taxon>Pseudomonadati</taxon>
        <taxon>Bacteroidota</taxon>
        <taxon>Sphingobacteriia</taxon>
        <taxon>Sphingobacteriales</taxon>
        <taxon>Sphingobacteriaceae</taxon>
        <taxon>Pedobacter</taxon>
    </lineage>
</organism>
<sequence length="254" mass="29162">MENTTENLYLGTSGLVLPVPNKSFYPDEFKATSRLTYYASLMNSIEVNSSFYKIPQATTVKRWATEVPSRFRFTFKLFKGITHCPNLEFDPSLVADFMTAISHVENKSGCILVQFPPSVKIRHLLPIYRLIQTLKEDERSSAWKIAFEFRDESLYVEEIYDELNDAGFICVLHDKGKASSPLQAAAGADAIYLRFHGPDGNYRGTYSDEVLYEYAGYINEWLAEEKKVFVYFNNTMGAAYQNLKSIQQYVENYD</sequence>
<accession>A0A7S9L0V8</accession>
<proteinExistence type="predicted"/>
<protein>
    <submittedName>
        <fullName evidence="1">DUF72 domain-containing protein</fullName>
    </submittedName>
</protein>
<dbReference type="InterPro" id="IPR002763">
    <property type="entry name" value="DUF72"/>
</dbReference>
<dbReference type="PANTHER" id="PTHR30348">
    <property type="entry name" value="UNCHARACTERIZED PROTEIN YECE"/>
    <property type="match status" value="1"/>
</dbReference>
<dbReference type="Gene3D" id="3.20.20.410">
    <property type="entry name" value="Protein of unknown function UPF0759"/>
    <property type="match status" value="1"/>
</dbReference>
<dbReference type="InterPro" id="IPR036520">
    <property type="entry name" value="UPF0759_sf"/>
</dbReference>
<dbReference type="AlphaFoldDB" id="A0A7S9L0V8"/>
<dbReference type="RefSeq" id="WP_196099878.1">
    <property type="nucleotide sequence ID" value="NZ_CP064939.1"/>
</dbReference>
<dbReference type="SUPFAM" id="SSF117396">
    <property type="entry name" value="TM1631-like"/>
    <property type="match status" value="1"/>
</dbReference>
<dbReference type="Proteomes" id="UP000594759">
    <property type="component" value="Chromosome"/>
</dbReference>
<evidence type="ECO:0000313" key="1">
    <source>
        <dbReference type="EMBL" id="QPH40424.1"/>
    </source>
</evidence>
<keyword evidence="2" id="KW-1185">Reference proteome</keyword>
<reference evidence="1 2" key="1">
    <citation type="submission" date="2020-11" db="EMBL/GenBank/DDBJ databases">
        <title>Pedobacter endophytica, an endophytic bacteria isolated form Carex pumila.</title>
        <authorList>
            <person name="Peng Y."/>
            <person name="Jiang L."/>
            <person name="Lee J."/>
        </authorList>
    </citation>
    <scope>NUCLEOTIDE SEQUENCE [LARGE SCALE GENOMIC DNA]</scope>
    <source>
        <strain evidence="1 2">JBR3-12</strain>
    </source>
</reference>
<dbReference type="KEGG" id="pex:IZT61_03845"/>
<name>A0A7S9L0V8_9SPHI</name>
<dbReference type="Pfam" id="PF01904">
    <property type="entry name" value="DUF72"/>
    <property type="match status" value="1"/>
</dbReference>
<dbReference type="PANTHER" id="PTHR30348:SF4">
    <property type="entry name" value="DUF72 DOMAIN-CONTAINING PROTEIN"/>
    <property type="match status" value="1"/>
</dbReference>
<gene>
    <name evidence="1" type="ORF">IZT61_03845</name>
</gene>